<dbReference type="GO" id="GO:0047631">
    <property type="term" value="F:ADP-ribose diphosphatase activity"/>
    <property type="evidence" value="ECO:0007669"/>
    <property type="project" value="UniProtKB-EC"/>
</dbReference>
<sequence length="197" mass="21532">MTFAKIGERTLATNGFLTMREKSFRVNGVDYRRTVVEHPGAVVIVPLLTNGRVVVVRQFRPSVERHLIELPAGKCDVPGEELLTTAERELQEECGLKADRLELVGSFLNSPGFTNETTHVVIALGLSDAPLAPQSVEEEDMQIRALSIGALGEFSALQELDDGKSIVGITLSKLYLLQHGLDPSNYPESANVGERFS</sequence>
<gene>
    <name evidence="4" type="primary">nudF</name>
    <name evidence="4" type="ORF">FEAC_03490</name>
</gene>
<comment type="cofactor">
    <cofactor evidence="1">
        <name>Mg(2+)</name>
        <dbReference type="ChEBI" id="CHEBI:18420"/>
    </cofactor>
</comment>
<protein>
    <submittedName>
        <fullName evidence="4">ADP-ribose pyrophosphatase</fullName>
        <ecNumber evidence="4">3.6.1.13</ecNumber>
    </submittedName>
</protein>
<keyword evidence="5" id="KW-1185">Reference proteome</keyword>
<dbReference type="PANTHER" id="PTHR11839">
    <property type="entry name" value="UDP/ADP-SUGAR PYROPHOSPHATASE"/>
    <property type="match status" value="1"/>
</dbReference>
<dbReference type="Proteomes" id="UP000032336">
    <property type="component" value="Unassembled WGS sequence"/>
</dbReference>
<dbReference type="GO" id="GO:0006753">
    <property type="term" value="P:nucleoside phosphate metabolic process"/>
    <property type="evidence" value="ECO:0007669"/>
    <property type="project" value="TreeGrafter"/>
</dbReference>
<dbReference type="InterPro" id="IPR000086">
    <property type="entry name" value="NUDIX_hydrolase_dom"/>
</dbReference>
<dbReference type="Pfam" id="PF00293">
    <property type="entry name" value="NUDIX"/>
    <property type="match status" value="1"/>
</dbReference>
<dbReference type="GO" id="GO:0019693">
    <property type="term" value="P:ribose phosphate metabolic process"/>
    <property type="evidence" value="ECO:0007669"/>
    <property type="project" value="TreeGrafter"/>
</dbReference>
<dbReference type="PROSITE" id="PS51462">
    <property type="entry name" value="NUDIX"/>
    <property type="match status" value="1"/>
</dbReference>
<dbReference type="Gene3D" id="3.90.79.10">
    <property type="entry name" value="Nucleoside Triphosphate Pyrophosphohydrolase"/>
    <property type="match status" value="1"/>
</dbReference>
<dbReference type="OrthoDB" id="9806150at2"/>
<dbReference type="EMBL" id="JXUW01000002">
    <property type="protein sequence ID" value="KJE77977.1"/>
    <property type="molecule type" value="Genomic_DNA"/>
</dbReference>
<keyword evidence="2 4" id="KW-0378">Hydrolase</keyword>
<dbReference type="GeneID" id="78371690"/>
<evidence type="ECO:0000256" key="2">
    <source>
        <dbReference type="ARBA" id="ARBA00022801"/>
    </source>
</evidence>
<comment type="caution">
    <text evidence="4">The sequence shown here is derived from an EMBL/GenBank/DDBJ whole genome shotgun (WGS) entry which is preliminary data.</text>
</comment>
<evidence type="ECO:0000313" key="4">
    <source>
        <dbReference type="EMBL" id="KJE77977.1"/>
    </source>
</evidence>
<organism evidence="4 5">
    <name type="scientific">Ferrimicrobium acidiphilum DSM 19497</name>
    <dbReference type="NCBI Taxonomy" id="1121877"/>
    <lineage>
        <taxon>Bacteria</taxon>
        <taxon>Bacillati</taxon>
        <taxon>Actinomycetota</taxon>
        <taxon>Acidimicrobiia</taxon>
        <taxon>Acidimicrobiales</taxon>
        <taxon>Acidimicrobiaceae</taxon>
        <taxon>Ferrimicrobium</taxon>
    </lineage>
</organism>
<name>A0A0D8FYW4_9ACTN</name>
<dbReference type="AlphaFoldDB" id="A0A0D8FYW4"/>
<dbReference type="PANTHER" id="PTHR11839:SF18">
    <property type="entry name" value="NUDIX HYDROLASE DOMAIN-CONTAINING PROTEIN"/>
    <property type="match status" value="1"/>
</dbReference>
<dbReference type="STRING" id="1121877.FEAC_03490"/>
<proteinExistence type="predicted"/>
<feature type="domain" description="Nudix hydrolase" evidence="3">
    <location>
        <begin position="38"/>
        <end position="170"/>
    </location>
</feature>
<dbReference type="InterPro" id="IPR015797">
    <property type="entry name" value="NUDIX_hydrolase-like_dom_sf"/>
</dbReference>
<dbReference type="CDD" id="cd03424">
    <property type="entry name" value="NUDIX_ADPRase_Nudt5_UGPPase_Nudt14"/>
    <property type="match status" value="1"/>
</dbReference>
<evidence type="ECO:0000259" key="3">
    <source>
        <dbReference type="PROSITE" id="PS51462"/>
    </source>
</evidence>
<dbReference type="RefSeq" id="WP_052565210.1">
    <property type="nucleotide sequence ID" value="NZ_JQKF01000002.1"/>
</dbReference>
<dbReference type="eggNOG" id="COG0494">
    <property type="taxonomic scope" value="Bacteria"/>
</dbReference>
<dbReference type="EC" id="3.6.1.13" evidence="4"/>
<dbReference type="SUPFAM" id="SSF55811">
    <property type="entry name" value="Nudix"/>
    <property type="match status" value="1"/>
</dbReference>
<reference evidence="4 5" key="1">
    <citation type="submission" date="2015-01" db="EMBL/GenBank/DDBJ databases">
        <title>Draft genome of the acidophilic iron oxidizer Ferrimicrobium acidiphilum strain T23.</title>
        <authorList>
            <person name="Poehlein A."/>
            <person name="Eisen S."/>
            <person name="Schloemann M."/>
            <person name="Johnson B.D."/>
            <person name="Daniel R."/>
            <person name="Muehling M."/>
        </authorList>
    </citation>
    <scope>NUCLEOTIDE SEQUENCE [LARGE SCALE GENOMIC DNA]</scope>
    <source>
        <strain evidence="4 5">T23</strain>
    </source>
</reference>
<evidence type="ECO:0000256" key="1">
    <source>
        <dbReference type="ARBA" id="ARBA00001946"/>
    </source>
</evidence>
<accession>A0A0D8FYW4</accession>
<evidence type="ECO:0000313" key="5">
    <source>
        <dbReference type="Proteomes" id="UP000032336"/>
    </source>
</evidence>